<proteinExistence type="predicted"/>
<accession>A0A2P2KCR7</accession>
<dbReference type="EMBL" id="GGEC01023003">
    <property type="protein sequence ID" value="MBX03487.1"/>
    <property type="molecule type" value="Transcribed_RNA"/>
</dbReference>
<dbReference type="AlphaFoldDB" id="A0A2P2KCR7"/>
<name>A0A2P2KCR7_RHIMU</name>
<evidence type="ECO:0000313" key="1">
    <source>
        <dbReference type="EMBL" id="MBX03487.1"/>
    </source>
</evidence>
<sequence length="39" mass="4647">MPNKIHNDPGLLYPKVVRTCRTCYSKLNKRKEKEFLPDL</sequence>
<organism evidence="1">
    <name type="scientific">Rhizophora mucronata</name>
    <name type="common">Asiatic mangrove</name>
    <dbReference type="NCBI Taxonomy" id="61149"/>
    <lineage>
        <taxon>Eukaryota</taxon>
        <taxon>Viridiplantae</taxon>
        <taxon>Streptophyta</taxon>
        <taxon>Embryophyta</taxon>
        <taxon>Tracheophyta</taxon>
        <taxon>Spermatophyta</taxon>
        <taxon>Magnoliopsida</taxon>
        <taxon>eudicotyledons</taxon>
        <taxon>Gunneridae</taxon>
        <taxon>Pentapetalae</taxon>
        <taxon>rosids</taxon>
        <taxon>fabids</taxon>
        <taxon>Malpighiales</taxon>
        <taxon>Rhizophoraceae</taxon>
        <taxon>Rhizophora</taxon>
    </lineage>
</organism>
<reference evidence="1" key="1">
    <citation type="submission" date="2018-02" db="EMBL/GenBank/DDBJ databases">
        <title>Rhizophora mucronata_Transcriptome.</title>
        <authorList>
            <person name="Meera S.P."/>
            <person name="Sreeshan A."/>
            <person name="Augustine A."/>
        </authorList>
    </citation>
    <scope>NUCLEOTIDE SEQUENCE</scope>
    <source>
        <tissue evidence="1">Leaf</tissue>
    </source>
</reference>
<protein>
    <submittedName>
        <fullName evidence="1">Cathepsin B-like</fullName>
    </submittedName>
</protein>